<name>A0A6C0IWP8_9ZZZZ</name>
<accession>A0A6C0IWP8</accession>
<dbReference type="AlphaFoldDB" id="A0A6C0IWP8"/>
<sequence length="406" mass="47929">MGYFKHIIWDGGGDDDIVVSVYVPDHINVDEHMRCTKCCNKVHYTRTLTHVHTKARSWVGDKEISHYTDKYECFRCTGKNTFDVCDGCGMNTDTEELQELHDYTPYINICRKCRDARKTFEVTDKYVLYIANTIGVPLWHVLGRKKACMHCKDKIWITFFDKKICSPDCLKQTNEFINKKYHLRVKQDVIQHKKELDAYITQKKKYTQQISKRLKADFGLKSGDFRDIMDIKNIINWIRPVGSCIPNETKTKRAALLRRKWIRECTDIVKGKRLIDISKVINKYIDIRLPAGIPQPKPIPASPQRLTKKDIATYCDVGKYKGVDLYDVFEQNAGYIYKKIDKYEPNTLKTYKYKKIILWYILRIHDSMVHRTDWDDKEAIITSEHKNIYFYKKRKDGSQIRKPIHS</sequence>
<organism evidence="1">
    <name type="scientific">viral metagenome</name>
    <dbReference type="NCBI Taxonomy" id="1070528"/>
    <lineage>
        <taxon>unclassified sequences</taxon>
        <taxon>metagenomes</taxon>
        <taxon>organismal metagenomes</taxon>
    </lineage>
</organism>
<protein>
    <submittedName>
        <fullName evidence="1">Uncharacterized protein</fullName>
    </submittedName>
</protein>
<proteinExistence type="predicted"/>
<evidence type="ECO:0000313" key="1">
    <source>
        <dbReference type="EMBL" id="QHT96846.1"/>
    </source>
</evidence>
<dbReference type="EMBL" id="MN740268">
    <property type="protein sequence ID" value="QHT96846.1"/>
    <property type="molecule type" value="Genomic_DNA"/>
</dbReference>
<reference evidence="1" key="1">
    <citation type="journal article" date="2020" name="Nature">
        <title>Giant virus diversity and host interactions through global metagenomics.</title>
        <authorList>
            <person name="Schulz F."/>
            <person name="Roux S."/>
            <person name="Paez-Espino D."/>
            <person name="Jungbluth S."/>
            <person name="Walsh D.A."/>
            <person name="Denef V.J."/>
            <person name="McMahon K.D."/>
            <person name="Konstantinidis K.T."/>
            <person name="Eloe-Fadrosh E.A."/>
            <person name="Kyrpides N.C."/>
            <person name="Woyke T."/>
        </authorList>
    </citation>
    <scope>NUCLEOTIDE SEQUENCE</scope>
    <source>
        <strain evidence="1">GVMAG-M-3300024336-7</strain>
    </source>
</reference>